<feature type="region of interest" description="Disordered" evidence="1">
    <location>
        <begin position="144"/>
        <end position="195"/>
    </location>
</feature>
<dbReference type="InterPro" id="IPR027978">
    <property type="entry name" value="DUF4644"/>
</dbReference>
<organism evidence="2 3">
    <name type="scientific">Phyllostomus discolor</name>
    <name type="common">pale spear-nosed bat</name>
    <dbReference type="NCBI Taxonomy" id="89673"/>
    <lineage>
        <taxon>Eukaryota</taxon>
        <taxon>Metazoa</taxon>
        <taxon>Chordata</taxon>
        <taxon>Craniata</taxon>
        <taxon>Vertebrata</taxon>
        <taxon>Euteleostomi</taxon>
        <taxon>Mammalia</taxon>
        <taxon>Eutheria</taxon>
        <taxon>Laurasiatheria</taxon>
        <taxon>Chiroptera</taxon>
        <taxon>Yangochiroptera</taxon>
        <taxon>Phyllostomidae</taxon>
        <taxon>Phyllostominae</taxon>
        <taxon>Phyllostomus</taxon>
    </lineage>
</organism>
<gene>
    <name evidence="2" type="ORF">HJG60_001695</name>
</gene>
<feature type="compositionally biased region" description="Polar residues" evidence="1">
    <location>
        <begin position="41"/>
        <end position="53"/>
    </location>
</feature>
<comment type="caution">
    <text evidence="2">The sequence shown here is derived from an EMBL/GenBank/DDBJ whole genome shotgun (WGS) entry which is preliminary data.</text>
</comment>
<evidence type="ECO:0000256" key="1">
    <source>
        <dbReference type="SAM" id="MobiDB-lite"/>
    </source>
</evidence>
<dbReference type="EMBL" id="JABVXQ010000002">
    <property type="protein sequence ID" value="KAF6123299.1"/>
    <property type="molecule type" value="Genomic_DNA"/>
</dbReference>
<feature type="region of interest" description="Disordered" evidence="1">
    <location>
        <begin position="31"/>
        <end position="53"/>
    </location>
</feature>
<reference evidence="2 3" key="1">
    <citation type="journal article" date="2020" name="Nature">
        <title>Six reference-quality genomes reveal evolution of bat adaptations.</title>
        <authorList>
            <person name="Jebb D."/>
            <person name="Huang Z."/>
            <person name="Pippel M."/>
            <person name="Hughes G.M."/>
            <person name="Lavrichenko K."/>
            <person name="Devanna P."/>
            <person name="Winkler S."/>
            <person name="Jermiin L.S."/>
            <person name="Skirmuntt E.C."/>
            <person name="Katzourakis A."/>
            <person name="Burkitt-Gray L."/>
            <person name="Ray D.A."/>
            <person name="Sullivan K.A.M."/>
            <person name="Roscito J.G."/>
            <person name="Kirilenko B.M."/>
            <person name="Davalos L.M."/>
            <person name="Corthals A.P."/>
            <person name="Power M.L."/>
            <person name="Jones G."/>
            <person name="Ransome R.D."/>
            <person name="Dechmann D.K.N."/>
            <person name="Locatelli A.G."/>
            <person name="Puechmaille S.J."/>
            <person name="Fedrigo O."/>
            <person name="Jarvis E.D."/>
            <person name="Hiller M."/>
            <person name="Vernes S.C."/>
            <person name="Myers E.W."/>
            <person name="Teeling E.C."/>
        </authorList>
    </citation>
    <scope>NUCLEOTIDE SEQUENCE [LARGE SCALE GENOMIC DNA]</scope>
    <source>
        <strain evidence="2">Bat1K_MPI-CBG_1</strain>
    </source>
</reference>
<evidence type="ECO:0000313" key="3">
    <source>
        <dbReference type="Proteomes" id="UP000664940"/>
    </source>
</evidence>
<dbReference type="Proteomes" id="UP000664940">
    <property type="component" value="Unassembled WGS sequence"/>
</dbReference>
<sequence length="195" mass="21319">MEALVCAFSELRIREDAVSWARGLPSHPDTPSNIYEGGLGAQQQQCPSAQGSKPKNFRLRHLRGLPLYLPSHVQPAGQCESHWLGRLLAEGCLLWPEGMAWPLDLPHGTLNPDNSHHSAILEAQLPRDSLGNTASSSSMDLAKDALSQPGTSEGLAFRPKRSWEASEESKCPLCKRTRSGPMERPQGSQGQGWFS</sequence>
<dbReference type="AlphaFoldDB" id="A0A834B687"/>
<accession>A0A834B687</accession>
<dbReference type="Pfam" id="PF15486">
    <property type="entry name" value="DUF4644"/>
    <property type="match status" value="1"/>
</dbReference>
<evidence type="ECO:0000313" key="2">
    <source>
        <dbReference type="EMBL" id="KAF6123299.1"/>
    </source>
</evidence>
<proteinExistence type="predicted"/>
<feature type="compositionally biased region" description="Polar residues" evidence="1">
    <location>
        <begin position="186"/>
        <end position="195"/>
    </location>
</feature>
<dbReference type="PANTHER" id="PTHR37334:SF1">
    <property type="entry name" value="RGD1561796"/>
    <property type="match status" value="1"/>
</dbReference>
<name>A0A834B687_9CHIR</name>
<protein>
    <submittedName>
        <fullName evidence="2">Uncharacterized protein</fullName>
    </submittedName>
</protein>
<dbReference type="PANTHER" id="PTHR37334">
    <property type="entry name" value="RGD1561796"/>
    <property type="match status" value="1"/>
</dbReference>
<feature type="compositionally biased region" description="Basic and acidic residues" evidence="1">
    <location>
        <begin position="161"/>
        <end position="170"/>
    </location>
</feature>